<sequence length="116" mass="13131">MSQYNLTLSGTRPIDFAPATKEAELRQNLFTLLTAWRGSVVLNRQFGFDPGALDEPTEVSKALITSQIYELVGEYEPRILIQEVQFVNPQDDPDGGRLIPVIYFYEQEVNADEYTG</sequence>
<accession>A0A4V5SQJ7</accession>
<protein>
    <recommendedName>
        <fullName evidence="1">IraD/Gp25-like domain-containing protein</fullName>
    </recommendedName>
</protein>
<evidence type="ECO:0000259" key="1">
    <source>
        <dbReference type="Pfam" id="PF04965"/>
    </source>
</evidence>
<comment type="caution">
    <text evidence="2">The sequence shown here is derived from an EMBL/GenBank/DDBJ whole genome shotgun (WGS) entry which is preliminary data.</text>
</comment>
<dbReference type="AlphaFoldDB" id="A0A4V5SQJ7"/>
<evidence type="ECO:0000313" key="2">
    <source>
        <dbReference type="EMBL" id="TKH43471.1"/>
    </source>
</evidence>
<organism evidence="2 3">
    <name type="scientific">Paenibacillus terrae</name>
    <dbReference type="NCBI Taxonomy" id="159743"/>
    <lineage>
        <taxon>Bacteria</taxon>
        <taxon>Bacillati</taxon>
        <taxon>Bacillota</taxon>
        <taxon>Bacilli</taxon>
        <taxon>Bacillales</taxon>
        <taxon>Paenibacillaceae</taxon>
        <taxon>Paenibacillus</taxon>
    </lineage>
</organism>
<gene>
    <name evidence="2" type="ORF">C1I60_14365</name>
</gene>
<dbReference type="SUPFAM" id="SSF160719">
    <property type="entry name" value="gpW/gp25-like"/>
    <property type="match status" value="1"/>
</dbReference>
<proteinExistence type="predicted"/>
<feature type="domain" description="IraD/Gp25-like" evidence="1">
    <location>
        <begin position="21"/>
        <end position="92"/>
    </location>
</feature>
<dbReference type="Pfam" id="PF04965">
    <property type="entry name" value="GPW_gp25"/>
    <property type="match status" value="1"/>
</dbReference>
<dbReference type="Proteomes" id="UP000308114">
    <property type="component" value="Unassembled WGS sequence"/>
</dbReference>
<evidence type="ECO:0000313" key="3">
    <source>
        <dbReference type="Proteomes" id="UP000308114"/>
    </source>
</evidence>
<dbReference type="EMBL" id="PNXQ01000013">
    <property type="protein sequence ID" value="TKH43471.1"/>
    <property type="molecule type" value="Genomic_DNA"/>
</dbReference>
<dbReference type="InterPro" id="IPR007048">
    <property type="entry name" value="IraD/Gp25-like"/>
</dbReference>
<dbReference type="RefSeq" id="WP_137062347.1">
    <property type="nucleotide sequence ID" value="NZ_PNXQ01000013.1"/>
</dbReference>
<reference evidence="2 3" key="1">
    <citation type="submission" date="2018-01" db="EMBL/GenBank/DDBJ databases">
        <title>Bacillales members from the olive rhizosphere are effective biological control agents against Verticillium dahliae.</title>
        <authorList>
            <person name="Gomez-Lama C."/>
            <person name="Legarda G."/>
            <person name="Ruano-Rosa D."/>
            <person name="Pizarro-Tobias P."/>
            <person name="Valverde-Corredor A."/>
            <person name="Niqui J.L."/>
            <person name="Trivino J.C."/>
            <person name="Roca A."/>
            <person name="Mercado-Blanco J."/>
        </authorList>
    </citation>
    <scope>NUCLEOTIDE SEQUENCE [LARGE SCALE GENOMIC DNA]</scope>
    <source>
        <strain evidence="2 3">PIC167</strain>
    </source>
</reference>
<dbReference type="Gene3D" id="3.10.450.40">
    <property type="match status" value="1"/>
</dbReference>
<name>A0A4V5SQJ7_9BACL</name>